<feature type="signal peptide" evidence="1">
    <location>
        <begin position="1"/>
        <end position="19"/>
    </location>
</feature>
<dbReference type="Proteomes" id="UP001175271">
    <property type="component" value="Unassembled WGS sequence"/>
</dbReference>
<evidence type="ECO:0000256" key="1">
    <source>
        <dbReference type="SAM" id="SignalP"/>
    </source>
</evidence>
<dbReference type="AlphaFoldDB" id="A0AA39LY90"/>
<sequence>MKQTLIVLSSIVVLGLACGRFEDATDGVPTQGYYYDEVWDMCFAYKYNKSEAVIYDQFLNHTTRTACEDRCRPMDNGPCFGPYNTTDSGSCSWEEDNCSPGHICMTGAFFRTCCVAENDRMAEEARNETCLNGGKAAGEVHFYDNGNYRFFVPNLGKTCDDLLCGEGKICEQVNKYFARCCEGA</sequence>
<dbReference type="EMBL" id="JAUCMV010000003">
    <property type="protein sequence ID" value="KAK0414002.1"/>
    <property type="molecule type" value="Genomic_DNA"/>
</dbReference>
<dbReference type="InterPro" id="IPR052861">
    <property type="entry name" value="BPTI/Kunitz_domain"/>
</dbReference>
<comment type="caution">
    <text evidence="2">The sequence shown here is derived from an EMBL/GenBank/DDBJ whole genome shotgun (WGS) entry which is preliminary data.</text>
</comment>
<reference evidence="2" key="1">
    <citation type="submission" date="2023-06" db="EMBL/GenBank/DDBJ databases">
        <title>Genomic analysis of the entomopathogenic nematode Steinernema hermaphroditum.</title>
        <authorList>
            <person name="Schwarz E.M."/>
            <person name="Heppert J.K."/>
            <person name="Baniya A."/>
            <person name="Schwartz H.T."/>
            <person name="Tan C.-H."/>
            <person name="Antoshechkin I."/>
            <person name="Sternberg P.W."/>
            <person name="Goodrich-Blair H."/>
            <person name="Dillman A.R."/>
        </authorList>
    </citation>
    <scope>NUCLEOTIDE SEQUENCE</scope>
    <source>
        <strain evidence="2">PS9179</strain>
        <tissue evidence="2">Whole animal</tissue>
    </source>
</reference>
<keyword evidence="1" id="KW-0732">Signal</keyword>
<dbReference type="PANTHER" id="PTHR47248">
    <property type="entry name" value="PROTEIN CBG06772"/>
    <property type="match status" value="1"/>
</dbReference>
<evidence type="ECO:0000313" key="3">
    <source>
        <dbReference type="Proteomes" id="UP001175271"/>
    </source>
</evidence>
<protein>
    <recommendedName>
        <fullName evidence="4">BPTI/Kunitz inhibitor domain-containing protein</fullName>
    </recommendedName>
</protein>
<keyword evidence="3" id="KW-1185">Reference proteome</keyword>
<evidence type="ECO:0000313" key="2">
    <source>
        <dbReference type="EMBL" id="KAK0414002.1"/>
    </source>
</evidence>
<gene>
    <name evidence="2" type="ORF">QR680_007102</name>
</gene>
<name>A0AA39LY90_9BILA</name>
<organism evidence="2 3">
    <name type="scientific">Steinernema hermaphroditum</name>
    <dbReference type="NCBI Taxonomy" id="289476"/>
    <lineage>
        <taxon>Eukaryota</taxon>
        <taxon>Metazoa</taxon>
        <taxon>Ecdysozoa</taxon>
        <taxon>Nematoda</taxon>
        <taxon>Chromadorea</taxon>
        <taxon>Rhabditida</taxon>
        <taxon>Tylenchina</taxon>
        <taxon>Panagrolaimomorpha</taxon>
        <taxon>Strongyloidoidea</taxon>
        <taxon>Steinernematidae</taxon>
        <taxon>Steinernema</taxon>
    </lineage>
</organism>
<dbReference type="PANTHER" id="PTHR47248:SF7">
    <property type="entry name" value="BPTI_KUNITZ INHIBITOR DOMAIN-CONTAINING PROTEIN"/>
    <property type="match status" value="1"/>
</dbReference>
<dbReference type="PROSITE" id="PS51257">
    <property type="entry name" value="PROKAR_LIPOPROTEIN"/>
    <property type="match status" value="1"/>
</dbReference>
<feature type="chain" id="PRO_5041241022" description="BPTI/Kunitz inhibitor domain-containing protein" evidence="1">
    <location>
        <begin position="20"/>
        <end position="184"/>
    </location>
</feature>
<evidence type="ECO:0008006" key="4">
    <source>
        <dbReference type="Google" id="ProtNLM"/>
    </source>
</evidence>
<proteinExistence type="predicted"/>
<accession>A0AA39LY90</accession>